<gene>
    <name evidence="1" type="ORF">EDD61_11912</name>
</gene>
<dbReference type="Proteomes" id="UP000295773">
    <property type="component" value="Unassembled WGS sequence"/>
</dbReference>
<evidence type="ECO:0000313" key="2">
    <source>
        <dbReference type="Proteomes" id="UP000295773"/>
    </source>
</evidence>
<comment type="caution">
    <text evidence="1">The sequence shown here is derived from an EMBL/GenBank/DDBJ whole genome shotgun (WGS) entry which is preliminary data.</text>
</comment>
<reference evidence="1 2" key="1">
    <citation type="submission" date="2019-03" db="EMBL/GenBank/DDBJ databases">
        <title>Genomic Encyclopedia of Type Strains, Phase IV (KMG-IV): sequencing the most valuable type-strain genomes for metagenomic binning, comparative biology and taxonomic classification.</title>
        <authorList>
            <person name="Goeker M."/>
        </authorList>
    </citation>
    <scope>NUCLEOTIDE SEQUENCE [LARGE SCALE GENOMIC DNA]</scope>
    <source>
        <strain evidence="1 2">DSM 29481</strain>
    </source>
</reference>
<sequence>MEKLEKEESTFLSLCSPHDRDLLTGRIDMTLQDFERITYLTMALDYVEYSLDLHKRYIELTVKLTRQLERENQILADYPAYYLDEDTAETYQKWIDDFCNHIPADKQEYYRNKLNTQTGLR</sequence>
<organism evidence="1 2">
    <name type="scientific">Longicatena caecimuris</name>
    <dbReference type="NCBI Taxonomy" id="1796635"/>
    <lineage>
        <taxon>Bacteria</taxon>
        <taxon>Bacillati</taxon>
        <taxon>Bacillota</taxon>
        <taxon>Erysipelotrichia</taxon>
        <taxon>Erysipelotrichales</taxon>
        <taxon>Erysipelotrichaceae</taxon>
        <taxon>Longicatena</taxon>
    </lineage>
</organism>
<dbReference type="EMBL" id="SMBP01000019">
    <property type="protein sequence ID" value="TCU57111.1"/>
    <property type="molecule type" value="Genomic_DNA"/>
</dbReference>
<evidence type="ECO:0000313" key="1">
    <source>
        <dbReference type="EMBL" id="TCU57111.1"/>
    </source>
</evidence>
<dbReference type="RefSeq" id="WP_119957670.1">
    <property type="nucleotide sequence ID" value="NZ_JANKBG010000018.1"/>
</dbReference>
<accession>A0A4R3T630</accession>
<dbReference type="AlphaFoldDB" id="A0A4R3T630"/>
<keyword evidence="2" id="KW-1185">Reference proteome</keyword>
<proteinExistence type="predicted"/>
<name>A0A4R3T630_9FIRM</name>
<protein>
    <submittedName>
        <fullName evidence="1">Uncharacterized protein</fullName>
    </submittedName>
</protein>